<evidence type="ECO:0000313" key="4">
    <source>
        <dbReference type="WBParaSite" id="PSAMB.scaffold501size49165.g6299.t1"/>
    </source>
</evidence>
<dbReference type="InterPro" id="IPR001810">
    <property type="entry name" value="F-box_dom"/>
</dbReference>
<sequence>MAPMAPLNASKTAINPQEKEEKTSYSRSFTSLPVDVLLRVFQWTDSSLPRMKLVCRHFYNIIKEHSQALPMIAIERLSINGFKPQHGLPPNMLYFWIEKVTQDRRFQKKTFLSGHALIVDGQANSDRPKLSELLRHIKITRLLHFHQMALNESLLTELTQPWIDLSDVFMLDFYFVERDASVENGLRQLLAKVNPNILNFAANCRTTPELVADYFPEHMSHPSLPIDPVELNDAHLIWLINQRDYTLKNLTMLSDSTSISIHGIIDFIHCWLRKNPDGFEKMTKLCFGKIASSRQEIHDATDCQHMIDTDLSDEHAAELVSANLRDPTRLLHIVCRYQDV</sequence>
<feature type="domain" description="F-box" evidence="2">
    <location>
        <begin position="30"/>
        <end position="64"/>
    </location>
</feature>
<dbReference type="InterPro" id="IPR036047">
    <property type="entry name" value="F-box-like_dom_sf"/>
</dbReference>
<name>A0A914WRX2_9BILA</name>
<feature type="region of interest" description="Disordered" evidence="1">
    <location>
        <begin position="1"/>
        <end position="22"/>
    </location>
</feature>
<dbReference type="Gene3D" id="1.20.1280.50">
    <property type="match status" value="1"/>
</dbReference>
<dbReference type="CDD" id="cd09917">
    <property type="entry name" value="F-box_SF"/>
    <property type="match status" value="1"/>
</dbReference>
<dbReference type="SUPFAM" id="SSF81383">
    <property type="entry name" value="F-box domain"/>
    <property type="match status" value="1"/>
</dbReference>
<keyword evidence="3" id="KW-1185">Reference proteome</keyword>
<dbReference type="WBParaSite" id="PSAMB.scaffold501size49165.g6299.t1">
    <property type="protein sequence ID" value="PSAMB.scaffold501size49165.g6299.t1"/>
    <property type="gene ID" value="PSAMB.scaffold501size49165.g6299"/>
</dbReference>
<reference evidence="4" key="1">
    <citation type="submission" date="2022-11" db="UniProtKB">
        <authorList>
            <consortium name="WormBaseParasite"/>
        </authorList>
    </citation>
    <scope>IDENTIFICATION</scope>
</reference>
<evidence type="ECO:0000313" key="3">
    <source>
        <dbReference type="Proteomes" id="UP000887566"/>
    </source>
</evidence>
<dbReference type="AlphaFoldDB" id="A0A914WRX2"/>
<evidence type="ECO:0000256" key="1">
    <source>
        <dbReference type="SAM" id="MobiDB-lite"/>
    </source>
</evidence>
<dbReference type="Pfam" id="PF12937">
    <property type="entry name" value="F-box-like"/>
    <property type="match status" value="1"/>
</dbReference>
<dbReference type="Proteomes" id="UP000887566">
    <property type="component" value="Unplaced"/>
</dbReference>
<evidence type="ECO:0000259" key="2">
    <source>
        <dbReference type="Pfam" id="PF12937"/>
    </source>
</evidence>
<protein>
    <submittedName>
        <fullName evidence="4">F-box domain-containing protein</fullName>
    </submittedName>
</protein>
<organism evidence="3 4">
    <name type="scientific">Plectus sambesii</name>
    <dbReference type="NCBI Taxonomy" id="2011161"/>
    <lineage>
        <taxon>Eukaryota</taxon>
        <taxon>Metazoa</taxon>
        <taxon>Ecdysozoa</taxon>
        <taxon>Nematoda</taxon>
        <taxon>Chromadorea</taxon>
        <taxon>Plectida</taxon>
        <taxon>Plectina</taxon>
        <taxon>Plectoidea</taxon>
        <taxon>Plectidae</taxon>
        <taxon>Plectus</taxon>
    </lineage>
</organism>
<proteinExistence type="predicted"/>
<accession>A0A914WRX2</accession>